<dbReference type="AlphaFoldDB" id="A0AAU9RWT0"/>
<dbReference type="PANTHER" id="PTHR32410:SF204">
    <property type="entry name" value="CHP-RICH ZINC FINGER PROTEIN-LIKE-RELATED"/>
    <property type="match status" value="1"/>
</dbReference>
<evidence type="ECO:0000313" key="6">
    <source>
        <dbReference type="Proteomes" id="UP000836841"/>
    </source>
</evidence>
<reference evidence="5 6" key="1">
    <citation type="submission" date="2022-03" db="EMBL/GenBank/DDBJ databases">
        <authorList>
            <person name="Nunn A."/>
            <person name="Chopra R."/>
            <person name="Nunn A."/>
            <person name="Contreras Garrido A."/>
        </authorList>
    </citation>
    <scope>NUCLEOTIDE SEQUENCE [LARGE SCALE GENOMIC DNA]</scope>
</reference>
<keyword evidence="2" id="KW-0677">Repeat</keyword>
<dbReference type="Pfam" id="PF03107">
    <property type="entry name" value="C1_2"/>
    <property type="match status" value="1"/>
</dbReference>
<gene>
    <name evidence="5" type="ORF">TAV2_LOCUS11751</name>
</gene>
<evidence type="ECO:0000256" key="3">
    <source>
        <dbReference type="ARBA" id="ARBA00022833"/>
    </source>
</evidence>
<protein>
    <recommendedName>
        <fullName evidence="4">Phorbol-ester/DAG-type domain-containing protein</fullName>
    </recommendedName>
</protein>
<name>A0AAU9RWT0_THLAR</name>
<keyword evidence="1" id="KW-0479">Metal-binding</keyword>
<dbReference type="Gene3D" id="3.30.40.10">
    <property type="entry name" value="Zinc/RING finger domain, C3HC4 (zinc finger)"/>
    <property type="match status" value="1"/>
</dbReference>
<feature type="domain" description="Phorbol-ester/DAG-type" evidence="4">
    <location>
        <begin position="169"/>
        <end position="219"/>
    </location>
</feature>
<accession>A0AAU9RWT0</accession>
<dbReference type="SUPFAM" id="SSF57889">
    <property type="entry name" value="Cysteine-rich domain"/>
    <property type="match status" value="2"/>
</dbReference>
<dbReference type="PROSITE" id="PS50081">
    <property type="entry name" value="ZF_DAG_PE_2"/>
    <property type="match status" value="1"/>
</dbReference>
<dbReference type="PANTHER" id="PTHR32410">
    <property type="entry name" value="CYSTEINE/HISTIDINE-RICH C1 DOMAIN FAMILY PROTEIN"/>
    <property type="match status" value="1"/>
</dbReference>
<proteinExistence type="predicted"/>
<dbReference type="GO" id="GO:0046872">
    <property type="term" value="F:metal ion binding"/>
    <property type="evidence" value="ECO:0007669"/>
    <property type="project" value="UniProtKB-KW"/>
</dbReference>
<evidence type="ECO:0000256" key="1">
    <source>
        <dbReference type="ARBA" id="ARBA00022723"/>
    </source>
</evidence>
<keyword evidence="3" id="KW-0862">Zinc</keyword>
<dbReference type="InterPro" id="IPR013083">
    <property type="entry name" value="Znf_RING/FYVE/PHD"/>
</dbReference>
<sequence>MDGEKEEEGFVAPRCRLSDPAHPHSLCRRDNPRPSLCFRCGPVNEDDEDYNWNNWHYYCETCKLVFHEDCNMIPQGMRHPYHPNHPLYMTLRFSETRIQSFKHGALEMAIFLEGEATFDTTLVFETNNACHWCGKELGVMFFRCLDCDFSLDFECIREDPPYTITNVEKHQHVLTLFPRPLVEPCCACGLSGNKELGYACDPCNYVVHQKCLEPPPQVVNQDDLAPCLPPPT</sequence>
<keyword evidence="6" id="KW-1185">Reference proteome</keyword>
<dbReference type="Proteomes" id="UP000836841">
    <property type="component" value="Chromosome 3"/>
</dbReference>
<dbReference type="InterPro" id="IPR004146">
    <property type="entry name" value="DC1"/>
</dbReference>
<dbReference type="InterPro" id="IPR053192">
    <property type="entry name" value="Vacuole_Formation_Reg"/>
</dbReference>
<evidence type="ECO:0000313" key="5">
    <source>
        <dbReference type="EMBL" id="CAH2051183.1"/>
    </source>
</evidence>
<organism evidence="5 6">
    <name type="scientific">Thlaspi arvense</name>
    <name type="common">Field penny-cress</name>
    <dbReference type="NCBI Taxonomy" id="13288"/>
    <lineage>
        <taxon>Eukaryota</taxon>
        <taxon>Viridiplantae</taxon>
        <taxon>Streptophyta</taxon>
        <taxon>Embryophyta</taxon>
        <taxon>Tracheophyta</taxon>
        <taxon>Spermatophyta</taxon>
        <taxon>Magnoliopsida</taxon>
        <taxon>eudicotyledons</taxon>
        <taxon>Gunneridae</taxon>
        <taxon>Pentapetalae</taxon>
        <taxon>rosids</taxon>
        <taxon>malvids</taxon>
        <taxon>Brassicales</taxon>
        <taxon>Brassicaceae</taxon>
        <taxon>Thlaspideae</taxon>
        <taxon>Thlaspi</taxon>
    </lineage>
</organism>
<dbReference type="InterPro" id="IPR002219">
    <property type="entry name" value="PKC_DAG/PE"/>
</dbReference>
<dbReference type="InterPro" id="IPR046349">
    <property type="entry name" value="C1-like_sf"/>
</dbReference>
<evidence type="ECO:0000259" key="4">
    <source>
        <dbReference type="PROSITE" id="PS50081"/>
    </source>
</evidence>
<evidence type="ECO:0000256" key="2">
    <source>
        <dbReference type="ARBA" id="ARBA00022737"/>
    </source>
</evidence>
<dbReference type="EMBL" id="OU466859">
    <property type="protein sequence ID" value="CAH2051183.1"/>
    <property type="molecule type" value="Genomic_DNA"/>
</dbReference>